<feature type="signal peptide" evidence="16">
    <location>
        <begin position="1"/>
        <end position="18"/>
    </location>
</feature>
<dbReference type="SUPFAM" id="SSF48264">
    <property type="entry name" value="Cytochrome P450"/>
    <property type="match status" value="1"/>
</dbReference>
<comment type="subcellular location">
    <subcellularLocation>
        <location evidence="4">Endoplasmic reticulum membrane</location>
        <topology evidence="4">Peripheral membrane protein</topology>
    </subcellularLocation>
    <subcellularLocation>
        <location evidence="3">Microsome membrane</location>
        <topology evidence="3">Peripheral membrane protein</topology>
    </subcellularLocation>
</comment>
<dbReference type="InterPro" id="IPR002401">
    <property type="entry name" value="Cyt_P450_E_grp-I"/>
</dbReference>
<keyword evidence="8" id="KW-0256">Endoplasmic reticulum</keyword>
<dbReference type="AlphaFoldDB" id="A0A1Y1N3P1"/>
<dbReference type="GO" id="GO:0008395">
    <property type="term" value="F:steroid hydroxylase activity"/>
    <property type="evidence" value="ECO:0007669"/>
    <property type="project" value="TreeGrafter"/>
</dbReference>
<organism evidence="17">
    <name type="scientific">Photinus pyralis</name>
    <name type="common">Common eastern firefly</name>
    <name type="synonym">Lampyris pyralis</name>
    <dbReference type="NCBI Taxonomy" id="7054"/>
    <lineage>
        <taxon>Eukaryota</taxon>
        <taxon>Metazoa</taxon>
        <taxon>Ecdysozoa</taxon>
        <taxon>Arthropoda</taxon>
        <taxon>Hexapoda</taxon>
        <taxon>Insecta</taxon>
        <taxon>Pterygota</taxon>
        <taxon>Neoptera</taxon>
        <taxon>Endopterygota</taxon>
        <taxon>Coleoptera</taxon>
        <taxon>Polyphaga</taxon>
        <taxon>Elateriformia</taxon>
        <taxon>Elateroidea</taxon>
        <taxon>Lampyridae</taxon>
        <taxon>Lampyrinae</taxon>
        <taxon>Photinus</taxon>
    </lineage>
</organism>
<evidence type="ECO:0000256" key="3">
    <source>
        <dbReference type="ARBA" id="ARBA00004174"/>
    </source>
</evidence>
<evidence type="ECO:0000256" key="15">
    <source>
        <dbReference type="RuleBase" id="RU000461"/>
    </source>
</evidence>
<name>A0A1Y1N3P1_PHOPY</name>
<dbReference type="GO" id="GO:0006082">
    <property type="term" value="P:organic acid metabolic process"/>
    <property type="evidence" value="ECO:0007669"/>
    <property type="project" value="TreeGrafter"/>
</dbReference>
<dbReference type="PRINTS" id="PR00463">
    <property type="entry name" value="EP450I"/>
</dbReference>
<keyword evidence="7 14" id="KW-0479">Metal-binding</keyword>
<dbReference type="GO" id="GO:0006805">
    <property type="term" value="P:xenobiotic metabolic process"/>
    <property type="evidence" value="ECO:0007669"/>
    <property type="project" value="TreeGrafter"/>
</dbReference>
<keyword evidence="11 14" id="KW-0408">Iron</keyword>
<dbReference type="GO" id="GO:0016712">
    <property type="term" value="F:oxidoreductase activity, acting on paired donors, with incorporation or reduction of molecular oxygen, reduced flavin or flavoprotein as one donor, and incorporation of one atom of oxygen"/>
    <property type="evidence" value="ECO:0007669"/>
    <property type="project" value="TreeGrafter"/>
</dbReference>
<dbReference type="EMBL" id="GEZM01013558">
    <property type="protein sequence ID" value="JAV92482.1"/>
    <property type="molecule type" value="Transcribed_RNA"/>
</dbReference>
<evidence type="ECO:0000256" key="6">
    <source>
        <dbReference type="ARBA" id="ARBA00022617"/>
    </source>
</evidence>
<keyword evidence="10 15" id="KW-0560">Oxidoreductase</keyword>
<dbReference type="InterPro" id="IPR001128">
    <property type="entry name" value="Cyt_P450"/>
</dbReference>
<evidence type="ECO:0000256" key="9">
    <source>
        <dbReference type="ARBA" id="ARBA00022848"/>
    </source>
</evidence>
<evidence type="ECO:0000313" key="17">
    <source>
        <dbReference type="EMBL" id="JAV92482.1"/>
    </source>
</evidence>
<dbReference type="PRINTS" id="PR00385">
    <property type="entry name" value="P450"/>
</dbReference>
<evidence type="ECO:0000256" key="7">
    <source>
        <dbReference type="ARBA" id="ARBA00022723"/>
    </source>
</evidence>
<comment type="similarity">
    <text evidence="5 15">Belongs to the cytochrome P450 family.</text>
</comment>
<dbReference type="FunFam" id="1.10.630.10:FF:000238">
    <property type="entry name" value="Cytochrome P450 2A6"/>
    <property type="match status" value="1"/>
</dbReference>
<evidence type="ECO:0008006" key="18">
    <source>
        <dbReference type="Google" id="ProtNLM"/>
    </source>
</evidence>
<comment type="function">
    <text evidence="2">May be involved in the metabolism of insect hormones and in the breakdown of synthetic insecticides.</text>
</comment>
<dbReference type="InterPro" id="IPR050182">
    <property type="entry name" value="Cytochrome_P450_fam2"/>
</dbReference>
<feature type="binding site" description="axial binding residue" evidence="14">
    <location>
        <position position="433"/>
    </location>
    <ligand>
        <name>heme</name>
        <dbReference type="ChEBI" id="CHEBI:30413"/>
    </ligand>
    <ligandPart>
        <name>Fe</name>
        <dbReference type="ChEBI" id="CHEBI:18248"/>
    </ligandPart>
</feature>
<proteinExistence type="inferred from homology"/>
<keyword evidence="9" id="KW-0492">Microsome</keyword>
<protein>
    <recommendedName>
        <fullName evidence="18">Cytochrome P450</fullName>
    </recommendedName>
</protein>
<keyword evidence="12 15" id="KW-0503">Monooxygenase</keyword>
<evidence type="ECO:0000256" key="16">
    <source>
        <dbReference type="SAM" id="SignalP"/>
    </source>
</evidence>
<evidence type="ECO:0000256" key="13">
    <source>
        <dbReference type="ARBA" id="ARBA00023136"/>
    </source>
</evidence>
<keyword evidence="6 14" id="KW-0349">Heme</keyword>
<evidence type="ECO:0000256" key="5">
    <source>
        <dbReference type="ARBA" id="ARBA00010617"/>
    </source>
</evidence>
<reference evidence="17" key="1">
    <citation type="journal article" date="2016" name="Sci. Rep.">
        <title>Molecular characterization of firefly nuptial gifts: a multi-omics approach sheds light on postcopulatory sexual selection.</title>
        <authorList>
            <person name="Al-Wathiqui N."/>
            <person name="Fallon T.R."/>
            <person name="South A."/>
            <person name="Weng J.K."/>
            <person name="Lewis S.M."/>
        </authorList>
    </citation>
    <scope>NUCLEOTIDE SEQUENCE</scope>
</reference>
<evidence type="ECO:0000256" key="12">
    <source>
        <dbReference type="ARBA" id="ARBA00023033"/>
    </source>
</evidence>
<dbReference type="Gene3D" id="1.10.630.10">
    <property type="entry name" value="Cytochrome P450"/>
    <property type="match status" value="1"/>
</dbReference>
<dbReference type="InterPro" id="IPR036396">
    <property type="entry name" value="Cyt_P450_sf"/>
</dbReference>
<dbReference type="PANTHER" id="PTHR24300:SF376">
    <property type="entry name" value="CYTOCHROME P450 15A1"/>
    <property type="match status" value="1"/>
</dbReference>
<comment type="cofactor">
    <cofactor evidence="1 14">
        <name>heme</name>
        <dbReference type="ChEBI" id="CHEBI:30413"/>
    </cofactor>
</comment>
<keyword evidence="16" id="KW-0732">Signal</keyword>
<dbReference type="GO" id="GO:0005506">
    <property type="term" value="F:iron ion binding"/>
    <property type="evidence" value="ECO:0007669"/>
    <property type="project" value="InterPro"/>
</dbReference>
<dbReference type="PROSITE" id="PS00086">
    <property type="entry name" value="CYTOCHROME_P450"/>
    <property type="match status" value="1"/>
</dbReference>
<evidence type="ECO:0000256" key="1">
    <source>
        <dbReference type="ARBA" id="ARBA00001971"/>
    </source>
</evidence>
<dbReference type="PANTHER" id="PTHR24300">
    <property type="entry name" value="CYTOCHROME P450 508A4-RELATED"/>
    <property type="match status" value="1"/>
</dbReference>
<dbReference type="Pfam" id="PF00067">
    <property type="entry name" value="p450"/>
    <property type="match status" value="1"/>
</dbReference>
<evidence type="ECO:0000256" key="10">
    <source>
        <dbReference type="ARBA" id="ARBA00023002"/>
    </source>
</evidence>
<sequence>MWFLLILLVLVLVAYLDTRKPKNFPPGPAWFPLIGCAWQVHKLHRRTGNLAKASQELAAMYGPLVGLRIGRERAVFVYGKREIEEMYTRDELNGRPIGLLSTSRTGGTRKGIIFTDSEFFKEQRKFVERQLKQTGFRKEILMENVQRGMGAVIDTVKRKIKDNGAITSDSLFGEQLLQTAWVSMAGNEGHLDDLGASELLRVMEELFRCTSLSGTAFSNFPFLKYICPDYCGYNPYVRVNRTVIEFSSKMIQGLRKTGSPNASLIRAYLETMDSVGKSNFTMDQLMGICLDIFTGGFETTNNTLCFAMYYVVVHPDFQTKAQDELDRVVGRERLPTLEDKPQLPYVEAVVLESLRMFTGRSFLIPRRAMKDTTFNGYFIPKDTVLFGNSRGTFMDPKAGWRNPGVFNPERFIKDGGLNVPDGFIPFGIGKRRCLGEVLAKANIFMIIAGLLQTFNFRPVPGAPPQFEIIEGFSAAIKPFKMIVSLR</sequence>
<dbReference type="InterPro" id="IPR017972">
    <property type="entry name" value="Cyt_P450_CS"/>
</dbReference>
<evidence type="ECO:0000256" key="14">
    <source>
        <dbReference type="PIRSR" id="PIRSR602401-1"/>
    </source>
</evidence>
<feature type="chain" id="PRO_5012643606" description="Cytochrome P450" evidence="16">
    <location>
        <begin position="19"/>
        <end position="486"/>
    </location>
</feature>
<dbReference type="GO" id="GO:0020037">
    <property type="term" value="F:heme binding"/>
    <property type="evidence" value="ECO:0007669"/>
    <property type="project" value="InterPro"/>
</dbReference>
<evidence type="ECO:0000256" key="4">
    <source>
        <dbReference type="ARBA" id="ARBA00004406"/>
    </source>
</evidence>
<dbReference type="GO" id="GO:0005789">
    <property type="term" value="C:endoplasmic reticulum membrane"/>
    <property type="evidence" value="ECO:0007669"/>
    <property type="project" value="UniProtKB-SubCell"/>
</dbReference>
<evidence type="ECO:0000256" key="2">
    <source>
        <dbReference type="ARBA" id="ARBA00003690"/>
    </source>
</evidence>
<keyword evidence="13" id="KW-0472">Membrane</keyword>
<accession>A0A1Y1N3P1</accession>
<evidence type="ECO:0000256" key="11">
    <source>
        <dbReference type="ARBA" id="ARBA00023004"/>
    </source>
</evidence>
<evidence type="ECO:0000256" key="8">
    <source>
        <dbReference type="ARBA" id="ARBA00022824"/>
    </source>
</evidence>